<name>A0A921QYU8_SORBI</name>
<organism evidence="2 3">
    <name type="scientific">Sorghum bicolor</name>
    <name type="common">Sorghum</name>
    <name type="synonym">Sorghum vulgare</name>
    <dbReference type="NCBI Taxonomy" id="4558"/>
    <lineage>
        <taxon>Eukaryota</taxon>
        <taxon>Viridiplantae</taxon>
        <taxon>Streptophyta</taxon>
        <taxon>Embryophyta</taxon>
        <taxon>Tracheophyta</taxon>
        <taxon>Spermatophyta</taxon>
        <taxon>Magnoliopsida</taxon>
        <taxon>Liliopsida</taxon>
        <taxon>Poales</taxon>
        <taxon>Poaceae</taxon>
        <taxon>PACMAD clade</taxon>
        <taxon>Panicoideae</taxon>
        <taxon>Andropogonodae</taxon>
        <taxon>Andropogoneae</taxon>
        <taxon>Sorghinae</taxon>
        <taxon>Sorghum</taxon>
    </lineage>
</organism>
<comment type="caution">
    <text evidence="2">The sequence shown here is derived from an EMBL/GenBank/DDBJ whole genome shotgun (WGS) entry which is preliminary data.</text>
</comment>
<sequence length="75" mass="8364">MRPLIPSYIHPHPKQAARVKKKQAIHHEIRLPATSEPKEGGRRMAQCPCFGWSAHAAEAERRESQDARAKAAEAA</sequence>
<evidence type="ECO:0000313" key="2">
    <source>
        <dbReference type="EMBL" id="KAG0529380.1"/>
    </source>
</evidence>
<dbReference type="AlphaFoldDB" id="A0A921QYU8"/>
<dbReference type="Gramene" id="EES09576">
    <property type="protein sequence ID" value="EES09576"/>
    <property type="gene ID" value="SORBI_3005G091200"/>
</dbReference>
<protein>
    <submittedName>
        <fullName evidence="2">Uncharacterized protein</fullName>
    </submittedName>
</protein>
<reference evidence="2" key="2">
    <citation type="submission" date="2020-10" db="EMBL/GenBank/DDBJ databases">
        <authorList>
            <person name="Cooper E.A."/>
            <person name="Brenton Z.W."/>
            <person name="Flinn B.S."/>
            <person name="Jenkins J."/>
            <person name="Shu S."/>
            <person name="Flowers D."/>
            <person name="Luo F."/>
            <person name="Wang Y."/>
            <person name="Xia P."/>
            <person name="Barry K."/>
            <person name="Daum C."/>
            <person name="Lipzen A."/>
            <person name="Yoshinaga Y."/>
            <person name="Schmutz J."/>
            <person name="Saski C."/>
            <person name="Vermerris W."/>
            <person name="Kresovich S."/>
        </authorList>
    </citation>
    <scope>NUCLEOTIDE SEQUENCE</scope>
</reference>
<gene>
    <name evidence="2" type="ORF">BDA96_05G093900</name>
</gene>
<evidence type="ECO:0000313" key="3">
    <source>
        <dbReference type="Proteomes" id="UP000807115"/>
    </source>
</evidence>
<accession>A0A921QYU8</accession>
<proteinExistence type="predicted"/>
<evidence type="ECO:0000256" key="1">
    <source>
        <dbReference type="SAM" id="MobiDB-lite"/>
    </source>
</evidence>
<reference evidence="2" key="1">
    <citation type="journal article" date="2019" name="BMC Genomics">
        <title>A new reference genome for Sorghum bicolor reveals high levels of sequence similarity between sweet and grain genotypes: implications for the genetics of sugar metabolism.</title>
        <authorList>
            <person name="Cooper E.A."/>
            <person name="Brenton Z.W."/>
            <person name="Flinn B.S."/>
            <person name="Jenkins J."/>
            <person name="Shu S."/>
            <person name="Flowers D."/>
            <person name="Luo F."/>
            <person name="Wang Y."/>
            <person name="Xia P."/>
            <person name="Barry K."/>
            <person name="Daum C."/>
            <person name="Lipzen A."/>
            <person name="Yoshinaga Y."/>
            <person name="Schmutz J."/>
            <person name="Saski C."/>
            <person name="Vermerris W."/>
            <person name="Kresovich S."/>
        </authorList>
    </citation>
    <scope>NUCLEOTIDE SEQUENCE</scope>
</reference>
<dbReference type="EMBL" id="CM027684">
    <property type="protein sequence ID" value="KAG0529380.1"/>
    <property type="molecule type" value="Genomic_DNA"/>
</dbReference>
<dbReference type="Proteomes" id="UP000807115">
    <property type="component" value="Chromosome 5"/>
</dbReference>
<feature type="region of interest" description="Disordered" evidence="1">
    <location>
        <begin position="56"/>
        <end position="75"/>
    </location>
</feature>
<feature type="compositionally biased region" description="Basic and acidic residues" evidence="1">
    <location>
        <begin position="57"/>
        <end position="75"/>
    </location>
</feature>